<evidence type="ECO:0000259" key="9">
    <source>
        <dbReference type="PROSITE" id="PS51049"/>
    </source>
</evidence>
<evidence type="ECO:0000256" key="6">
    <source>
        <dbReference type="ARBA" id="ARBA00023136"/>
    </source>
</evidence>
<feature type="topological domain" description="Perinuclear space" evidence="8">
    <location>
        <begin position="124"/>
        <end position="153"/>
    </location>
</feature>
<dbReference type="PANTHER" id="PTHR47535">
    <property type="entry name" value="MUSCLE-SPECIFIC PROTEIN 300 KDA, ISOFORM G"/>
    <property type="match status" value="1"/>
</dbReference>
<dbReference type="PANTHER" id="PTHR47535:SF1">
    <property type="entry name" value="NESPRIN-1"/>
    <property type="match status" value="1"/>
</dbReference>
<evidence type="ECO:0000256" key="7">
    <source>
        <dbReference type="ARBA" id="ARBA00023242"/>
    </source>
</evidence>
<evidence type="ECO:0000256" key="3">
    <source>
        <dbReference type="ARBA" id="ARBA00022692"/>
    </source>
</evidence>
<evidence type="ECO:0000256" key="5">
    <source>
        <dbReference type="ARBA" id="ARBA00022989"/>
    </source>
</evidence>
<keyword evidence="5" id="KW-1133">Transmembrane helix</keyword>
<dbReference type="GO" id="GO:0051015">
    <property type="term" value="F:actin filament binding"/>
    <property type="evidence" value="ECO:0007669"/>
    <property type="project" value="TreeGrafter"/>
</dbReference>
<comment type="similarity">
    <text evidence="2">Belongs to the nesprin family.</text>
</comment>
<keyword evidence="4" id="KW-0677">Repeat</keyword>
<evidence type="ECO:0000256" key="8">
    <source>
        <dbReference type="PROSITE-ProRule" id="PRU00385"/>
    </source>
</evidence>
<dbReference type="AlphaFoldDB" id="A0A8D8Q4G1"/>
<dbReference type="InterPro" id="IPR012315">
    <property type="entry name" value="KASH"/>
</dbReference>
<dbReference type="InterPro" id="IPR052403">
    <property type="entry name" value="LINC-complex_assoc"/>
</dbReference>
<accession>A0A8D8Q4G1</accession>
<dbReference type="GO" id="GO:0005737">
    <property type="term" value="C:cytoplasm"/>
    <property type="evidence" value="ECO:0007669"/>
    <property type="project" value="TreeGrafter"/>
</dbReference>
<feature type="domain" description="KASH" evidence="9">
    <location>
        <begin position="94"/>
        <end position="153"/>
    </location>
</feature>
<evidence type="ECO:0000256" key="4">
    <source>
        <dbReference type="ARBA" id="ARBA00022737"/>
    </source>
</evidence>
<dbReference type="GO" id="GO:0005640">
    <property type="term" value="C:nuclear outer membrane"/>
    <property type="evidence" value="ECO:0007669"/>
    <property type="project" value="TreeGrafter"/>
</dbReference>
<keyword evidence="3 8" id="KW-0812">Transmembrane</keyword>
<keyword evidence="7" id="KW-0539">Nucleus</keyword>
<name>A0A8D8Q4G1_9HEMI</name>
<sequence length="153" mass="16969">MELEQYEPRIVALEETSEELPDENSTLNEMRTTLVVLSRRLDMYLTRIEAVLGETLSPCTSSASELLGEASGTLATSSSSSSLNALDTIDGDHPSMFRRVVRTSLPIQALMLLALGIAYLLPYSEEDYSCTFANNLYRTLEPMIRYDDGPPPI</sequence>
<dbReference type="GO" id="GO:0034993">
    <property type="term" value="C:meiotic nuclear membrane microtubule tethering complex"/>
    <property type="evidence" value="ECO:0007669"/>
    <property type="project" value="TreeGrafter"/>
</dbReference>
<dbReference type="PROSITE" id="PS51049">
    <property type="entry name" value="KASH"/>
    <property type="match status" value="1"/>
</dbReference>
<organism evidence="10">
    <name type="scientific">Cacopsylla melanoneura</name>
    <dbReference type="NCBI Taxonomy" id="428564"/>
    <lineage>
        <taxon>Eukaryota</taxon>
        <taxon>Metazoa</taxon>
        <taxon>Ecdysozoa</taxon>
        <taxon>Arthropoda</taxon>
        <taxon>Hexapoda</taxon>
        <taxon>Insecta</taxon>
        <taxon>Pterygota</taxon>
        <taxon>Neoptera</taxon>
        <taxon>Paraneoptera</taxon>
        <taxon>Hemiptera</taxon>
        <taxon>Sternorrhyncha</taxon>
        <taxon>Psylloidea</taxon>
        <taxon>Psyllidae</taxon>
        <taxon>Psyllinae</taxon>
        <taxon>Cacopsylla</taxon>
    </lineage>
</organism>
<proteinExistence type="inferred from homology"/>
<evidence type="ECO:0000256" key="1">
    <source>
        <dbReference type="ARBA" id="ARBA00004126"/>
    </source>
</evidence>
<dbReference type="GO" id="GO:0007097">
    <property type="term" value="P:nuclear migration"/>
    <property type="evidence" value="ECO:0007669"/>
    <property type="project" value="TreeGrafter"/>
</dbReference>
<dbReference type="SMART" id="SM01249">
    <property type="entry name" value="KASH"/>
    <property type="match status" value="1"/>
</dbReference>
<reference evidence="10" key="1">
    <citation type="submission" date="2021-05" db="EMBL/GenBank/DDBJ databases">
        <authorList>
            <person name="Alioto T."/>
            <person name="Alioto T."/>
            <person name="Gomez Garrido J."/>
        </authorList>
    </citation>
    <scope>NUCLEOTIDE SEQUENCE</scope>
</reference>
<dbReference type="EMBL" id="HBUF01058591">
    <property type="protein sequence ID" value="CAG6624946.1"/>
    <property type="molecule type" value="Transcribed_RNA"/>
</dbReference>
<protein>
    <submittedName>
        <fullName evidence="10">Nesprin-2</fullName>
    </submittedName>
</protein>
<feature type="topological domain" description="Cytoplasmic" evidence="8">
    <location>
        <begin position="1"/>
        <end position="102"/>
    </location>
</feature>
<evidence type="ECO:0000256" key="2">
    <source>
        <dbReference type="ARBA" id="ARBA00008619"/>
    </source>
</evidence>
<evidence type="ECO:0000313" key="10">
    <source>
        <dbReference type="EMBL" id="CAG6624946.1"/>
    </source>
</evidence>
<keyword evidence="6 8" id="KW-0472">Membrane</keyword>
<dbReference type="EMBL" id="HBUF01058589">
    <property type="protein sequence ID" value="CAG6624944.1"/>
    <property type="molecule type" value="Transcribed_RNA"/>
</dbReference>
<dbReference type="EMBL" id="HBUF01058590">
    <property type="protein sequence ID" value="CAG6624945.1"/>
    <property type="molecule type" value="Transcribed_RNA"/>
</dbReference>
<comment type="subcellular location">
    <subcellularLocation>
        <location evidence="1">Nucleus membrane</location>
    </subcellularLocation>
</comment>
<dbReference type="Pfam" id="PF10541">
    <property type="entry name" value="KASH"/>
    <property type="match status" value="1"/>
</dbReference>